<dbReference type="PROSITE" id="PS51318">
    <property type="entry name" value="TAT"/>
    <property type="match status" value="1"/>
</dbReference>
<dbReference type="RefSeq" id="WP_248353931.1">
    <property type="nucleotide sequence ID" value="NZ_AP025591.1"/>
</dbReference>
<keyword evidence="3" id="KW-1185">Reference proteome</keyword>
<dbReference type="InterPro" id="IPR006311">
    <property type="entry name" value="TAT_signal"/>
</dbReference>
<dbReference type="EMBL" id="AP025591">
    <property type="protein sequence ID" value="BDG05285.1"/>
    <property type="molecule type" value="Genomic_DNA"/>
</dbReference>
<accession>A0ABN6MWI1</accession>
<evidence type="ECO:0000313" key="2">
    <source>
        <dbReference type="EMBL" id="BDG05285.1"/>
    </source>
</evidence>
<evidence type="ECO:0008006" key="4">
    <source>
        <dbReference type="Google" id="ProtNLM"/>
    </source>
</evidence>
<keyword evidence="1" id="KW-0732">Signal</keyword>
<dbReference type="PROSITE" id="PS51257">
    <property type="entry name" value="PROKAR_LIPOPROTEIN"/>
    <property type="match status" value="1"/>
</dbReference>
<evidence type="ECO:0000313" key="3">
    <source>
        <dbReference type="Proteomes" id="UP001162891"/>
    </source>
</evidence>
<organism evidence="2 3">
    <name type="scientific">Anaeromyxobacter oryzae</name>
    <dbReference type="NCBI Taxonomy" id="2918170"/>
    <lineage>
        <taxon>Bacteria</taxon>
        <taxon>Pseudomonadati</taxon>
        <taxon>Myxococcota</taxon>
        <taxon>Myxococcia</taxon>
        <taxon>Myxococcales</taxon>
        <taxon>Cystobacterineae</taxon>
        <taxon>Anaeromyxobacteraceae</taxon>
        <taxon>Anaeromyxobacter</taxon>
    </lineage>
</organism>
<proteinExistence type="predicted"/>
<feature type="signal peptide" evidence="1">
    <location>
        <begin position="1"/>
        <end position="16"/>
    </location>
</feature>
<dbReference type="Proteomes" id="UP001162891">
    <property type="component" value="Chromosome"/>
</dbReference>
<sequence length="186" mass="19692">MSIRRSLLAASAAVLAACAQPAAHRLGASARLARFPPRPPAARAPFQPPRGDAIFANAVHVLADAGYAVDSCDADLGAVATERVELDVPCFGGTCLARDTVKVKLGYKMAKVIVVRELWDWSLKEWAPIQDEDLRDGVTEEETALLARIMDVPRPTLNGPERFGDPCRPGPCAVGVCIGLAPVAAP</sequence>
<protein>
    <recommendedName>
        <fullName evidence="4">Lipoprotein</fullName>
    </recommendedName>
</protein>
<gene>
    <name evidence="2" type="ORF">AMOR_42810</name>
</gene>
<evidence type="ECO:0000256" key="1">
    <source>
        <dbReference type="SAM" id="SignalP"/>
    </source>
</evidence>
<name>A0ABN6MWI1_9BACT</name>
<feature type="chain" id="PRO_5047279501" description="Lipoprotein" evidence="1">
    <location>
        <begin position="17"/>
        <end position="186"/>
    </location>
</feature>
<reference evidence="3" key="1">
    <citation type="journal article" date="2022" name="Int. J. Syst. Evol. Microbiol.">
        <title>Anaeromyxobacter oryzae sp. nov., Anaeromyxobacter diazotrophicus sp. nov. and Anaeromyxobacter paludicola sp. nov., isolated from paddy soils.</title>
        <authorList>
            <person name="Itoh H."/>
            <person name="Xu Z."/>
            <person name="Mise K."/>
            <person name="Masuda Y."/>
            <person name="Ushijima N."/>
            <person name="Hayakawa C."/>
            <person name="Shiratori Y."/>
            <person name="Senoo K."/>
        </authorList>
    </citation>
    <scope>NUCLEOTIDE SEQUENCE [LARGE SCALE GENOMIC DNA]</scope>
    <source>
        <strain evidence="3">Red232</strain>
    </source>
</reference>